<organism evidence="1 2">
    <name type="scientific">Gracilibacillus pellucidus</name>
    <dbReference type="NCBI Taxonomy" id="3095368"/>
    <lineage>
        <taxon>Bacteria</taxon>
        <taxon>Bacillati</taxon>
        <taxon>Bacillota</taxon>
        <taxon>Bacilli</taxon>
        <taxon>Bacillales</taxon>
        <taxon>Bacillaceae</taxon>
        <taxon>Gracilibacillus</taxon>
    </lineage>
</organism>
<sequence>MEQSPPSGYSLEMQYEMPSFVVTLTIFPEGYHVENGTPYIKVGKATG</sequence>
<keyword evidence="2" id="KW-1185">Reference proteome</keyword>
<evidence type="ECO:0000313" key="1">
    <source>
        <dbReference type="EMBL" id="MDX8046437.1"/>
    </source>
</evidence>
<dbReference type="Proteomes" id="UP001277972">
    <property type="component" value="Unassembled WGS sequence"/>
</dbReference>
<comment type="caution">
    <text evidence="1">The sequence shown here is derived from an EMBL/GenBank/DDBJ whole genome shotgun (WGS) entry which is preliminary data.</text>
</comment>
<evidence type="ECO:0000313" key="2">
    <source>
        <dbReference type="Proteomes" id="UP001277972"/>
    </source>
</evidence>
<name>A0ACC6M6P0_9BACI</name>
<reference evidence="1" key="1">
    <citation type="submission" date="2023-11" db="EMBL/GenBank/DDBJ databases">
        <title>Gracilibacillus pellucida a moderately halophilic bacterium isolated from saline soil in Xinjiang province.</title>
        <authorList>
            <person name="Zhang Z."/>
            <person name="Tan F."/>
            <person name="Wang Y."/>
            <person name="Xia M."/>
        </authorList>
    </citation>
    <scope>NUCLEOTIDE SEQUENCE</scope>
    <source>
        <strain evidence="1">S3-1-1</strain>
    </source>
</reference>
<gene>
    <name evidence="1" type="ORF">SH601_10630</name>
</gene>
<proteinExistence type="predicted"/>
<protein>
    <submittedName>
        <fullName evidence="1">Uncharacterized protein</fullName>
    </submittedName>
</protein>
<accession>A0ACC6M6P0</accession>
<dbReference type="EMBL" id="JAWZSR010000005">
    <property type="protein sequence ID" value="MDX8046437.1"/>
    <property type="molecule type" value="Genomic_DNA"/>
</dbReference>